<proteinExistence type="predicted"/>
<organism evidence="1 2">
    <name type="scientific">Scleroderma citrinum Foug A</name>
    <dbReference type="NCBI Taxonomy" id="1036808"/>
    <lineage>
        <taxon>Eukaryota</taxon>
        <taxon>Fungi</taxon>
        <taxon>Dikarya</taxon>
        <taxon>Basidiomycota</taxon>
        <taxon>Agaricomycotina</taxon>
        <taxon>Agaricomycetes</taxon>
        <taxon>Agaricomycetidae</taxon>
        <taxon>Boletales</taxon>
        <taxon>Sclerodermatineae</taxon>
        <taxon>Sclerodermataceae</taxon>
        <taxon>Scleroderma</taxon>
    </lineage>
</organism>
<keyword evidence="2" id="KW-1185">Reference proteome</keyword>
<dbReference type="Proteomes" id="UP000053989">
    <property type="component" value="Unassembled WGS sequence"/>
</dbReference>
<dbReference type="HOGENOM" id="CLU_3088634_0_0_1"/>
<evidence type="ECO:0000313" key="2">
    <source>
        <dbReference type="Proteomes" id="UP000053989"/>
    </source>
</evidence>
<reference evidence="2" key="2">
    <citation type="submission" date="2015-01" db="EMBL/GenBank/DDBJ databases">
        <title>Evolutionary Origins and Diversification of the Mycorrhizal Mutualists.</title>
        <authorList>
            <consortium name="DOE Joint Genome Institute"/>
            <consortium name="Mycorrhizal Genomics Consortium"/>
            <person name="Kohler A."/>
            <person name="Kuo A."/>
            <person name="Nagy L.G."/>
            <person name="Floudas D."/>
            <person name="Copeland A."/>
            <person name="Barry K.W."/>
            <person name="Cichocki N."/>
            <person name="Veneault-Fourrey C."/>
            <person name="LaButti K."/>
            <person name="Lindquist E.A."/>
            <person name="Lipzen A."/>
            <person name="Lundell T."/>
            <person name="Morin E."/>
            <person name="Murat C."/>
            <person name="Riley R."/>
            <person name="Ohm R."/>
            <person name="Sun H."/>
            <person name="Tunlid A."/>
            <person name="Henrissat B."/>
            <person name="Grigoriev I.V."/>
            <person name="Hibbett D.S."/>
            <person name="Martin F."/>
        </authorList>
    </citation>
    <scope>NUCLEOTIDE SEQUENCE [LARGE SCALE GENOMIC DNA]</scope>
    <source>
        <strain evidence="2">Foug A</strain>
    </source>
</reference>
<name>A0A0C3E1E0_9AGAM</name>
<evidence type="ECO:0000313" key="1">
    <source>
        <dbReference type="EMBL" id="KIM61911.1"/>
    </source>
</evidence>
<dbReference type="EMBL" id="KN822046">
    <property type="protein sequence ID" value="KIM61911.1"/>
    <property type="molecule type" value="Genomic_DNA"/>
</dbReference>
<dbReference type="AlphaFoldDB" id="A0A0C3E1E0"/>
<sequence length="52" mass="6079">MDLNLSILVPCRTKKQNTKDLLTIFSNTITVRFAKEDGTSEMLRGWWCMICR</sequence>
<accession>A0A0C3E1E0</accession>
<reference evidence="1 2" key="1">
    <citation type="submission" date="2014-04" db="EMBL/GenBank/DDBJ databases">
        <authorList>
            <consortium name="DOE Joint Genome Institute"/>
            <person name="Kuo A."/>
            <person name="Kohler A."/>
            <person name="Nagy L.G."/>
            <person name="Floudas D."/>
            <person name="Copeland A."/>
            <person name="Barry K.W."/>
            <person name="Cichocki N."/>
            <person name="Veneault-Fourrey C."/>
            <person name="LaButti K."/>
            <person name="Lindquist E.A."/>
            <person name="Lipzen A."/>
            <person name="Lundell T."/>
            <person name="Morin E."/>
            <person name="Murat C."/>
            <person name="Sun H."/>
            <person name="Tunlid A."/>
            <person name="Henrissat B."/>
            <person name="Grigoriev I.V."/>
            <person name="Hibbett D.S."/>
            <person name="Martin F."/>
            <person name="Nordberg H.P."/>
            <person name="Cantor M.N."/>
            <person name="Hua S.X."/>
        </authorList>
    </citation>
    <scope>NUCLEOTIDE SEQUENCE [LARGE SCALE GENOMIC DNA]</scope>
    <source>
        <strain evidence="1 2">Foug A</strain>
    </source>
</reference>
<protein>
    <submittedName>
        <fullName evidence="1">Uncharacterized protein</fullName>
    </submittedName>
</protein>
<dbReference type="InParanoid" id="A0A0C3E1E0"/>
<gene>
    <name evidence="1" type="ORF">SCLCIDRAFT_120776</name>
</gene>
<dbReference type="OrthoDB" id="2692481at2759"/>